<dbReference type="InterPro" id="IPR005166">
    <property type="entry name" value="RSV_p95_env"/>
</dbReference>
<reference evidence="1 2" key="1">
    <citation type="submission" date="2019-09" db="EMBL/GenBank/DDBJ databases">
        <title>Bird 10,000 Genomes (B10K) Project - Family phase.</title>
        <authorList>
            <person name="Zhang G."/>
        </authorList>
    </citation>
    <scope>NUCLEOTIDE SEQUENCE [LARGE SCALE GENOMIC DNA]</scope>
    <source>
        <strain evidence="1">B10K-MSB-04</strain>
    </source>
</reference>
<feature type="non-terminal residue" evidence="1">
    <location>
        <position position="229"/>
    </location>
</feature>
<proteinExistence type="predicted"/>
<dbReference type="InterPro" id="IPR018154">
    <property type="entry name" value="TLV/ENV_coat_polyprotein"/>
</dbReference>
<dbReference type="EMBL" id="VZSG01002331">
    <property type="protein sequence ID" value="NWX94445.1"/>
    <property type="molecule type" value="Genomic_DNA"/>
</dbReference>
<dbReference type="PANTHER" id="PTHR10424">
    <property type="entry name" value="VIRAL ENVELOPE PROTEIN"/>
    <property type="match status" value="1"/>
</dbReference>
<organism evidence="1 2">
    <name type="scientific">Nothoprocta pentlandii</name>
    <dbReference type="NCBI Taxonomy" id="2585814"/>
    <lineage>
        <taxon>Eukaryota</taxon>
        <taxon>Metazoa</taxon>
        <taxon>Chordata</taxon>
        <taxon>Craniata</taxon>
        <taxon>Vertebrata</taxon>
        <taxon>Euteleostomi</taxon>
        <taxon>Archelosauria</taxon>
        <taxon>Archosauria</taxon>
        <taxon>Dinosauria</taxon>
        <taxon>Saurischia</taxon>
        <taxon>Theropoda</taxon>
        <taxon>Coelurosauria</taxon>
        <taxon>Aves</taxon>
        <taxon>Palaeognathae</taxon>
        <taxon>Tinamiformes</taxon>
        <taxon>Tinamidae</taxon>
        <taxon>Nothoprocta</taxon>
    </lineage>
</organism>
<dbReference type="Pfam" id="PF00429">
    <property type="entry name" value="TLV_coat"/>
    <property type="match status" value="1"/>
</dbReference>
<accession>A0A7K7AE50</accession>
<sequence length="229" mass="25116">LWNNQTAKALPEGVFLICGDRAWHGIPKNAYGGPCYLGQLAMVAPSKAKLLNLKNRSSRNKRAVGLAPDCDDNVQLLSVSARVAVALFIPGAAAGAALKEVSKLACWSEKQANVTTEVLEQLLTDQKSLRHALLQDRAAIDFLLLAHGHGCEDFDGLCCFNLSDHSQSIHEQLRWLKEHTQRIVQEKGLFDGWLESVFGSLPKWLMGIIKEGLRILGLLILIIICISIA</sequence>
<dbReference type="Pfam" id="PF03708">
    <property type="entry name" value="Avian_gp85"/>
    <property type="match status" value="1"/>
</dbReference>
<keyword evidence="2" id="KW-1185">Reference proteome</keyword>
<dbReference type="Proteomes" id="UP000538817">
    <property type="component" value="Unassembled WGS sequence"/>
</dbReference>
<name>A0A7K7AE50_9AVES</name>
<dbReference type="AlphaFoldDB" id="A0A7K7AE50"/>
<evidence type="ECO:0000313" key="1">
    <source>
        <dbReference type="EMBL" id="NWX94445.1"/>
    </source>
</evidence>
<evidence type="ECO:0000313" key="2">
    <source>
        <dbReference type="Proteomes" id="UP000538817"/>
    </source>
</evidence>
<feature type="non-terminal residue" evidence="1">
    <location>
        <position position="1"/>
    </location>
</feature>
<gene>
    <name evidence="1" type="primary">Ervpablb1</name>
    <name evidence="1" type="ORF">NOTPEN_R14859</name>
</gene>
<dbReference type="PANTHER" id="PTHR10424:SF8">
    <property type="entry name" value="ENDOGENOUS RETROVIRUS GROUP PABLB MEMBER 1 ENV POLYPROTEIN"/>
    <property type="match status" value="1"/>
</dbReference>
<dbReference type="Gene3D" id="1.10.287.210">
    <property type="match status" value="1"/>
</dbReference>
<dbReference type="SUPFAM" id="SSF58069">
    <property type="entry name" value="Virus ectodomain"/>
    <property type="match status" value="1"/>
</dbReference>
<comment type="caution">
    <text evidence="1">The sequence shown here is derived from an EMBL/GenBank/DDBJ whole genome shotgun (WGS) entry which is preliminary data.</text>
</comment>
<protein>
    <submittedName>
        <fullName evidence="1">ERB1 protein</fullName>
    </submittedName>
</protein>